<feature type="compositionally biased region" description="Low complexity" evidence="1">
    <location>
        <begin position="290"/>
        <end position="299"/>
    </location>
</feature>
<accession>A0AAC8Q8T5</accession>
<dbReference type="RefSeq" id="WP_047856941.1">
    <property type="nucleotide sequence ID" value="NZ_CP011509.1"/>
</dbReference>
<protein>
    <submittedName>
        <fullName evidence="3">MJ0042 family finger-like protein</fullName>
    </submittedName>
    <submittedName>
        <fullName evidence="4">Zinc finger protein</fullName>
    </submittedName>
</protein>
<sequence length="475" mass="49600">MKLQGTHAHEDRLLDFAYDELPPTEARLVEQHVQGCSRCSETLSDIRGVRTTMSRLPLESAPDAGLESLLAYAQQSARRAAAGPEPAPRWWRRLLAPALSVAALGVFGVVVIQVNREVDLSPSLVQQKEAVREKSVRRGEPPEVAAAPAPAEPAAPAPALPSTPVPADVDKVGAMSARPMPKKAPSRKGSGRGVLDEDWSNASAGSAGGFPDKKLALDSETEAGAPAGFVGKVAKSKRDVLGGATLPSLSTAQRAEPAEEPAAEYASANVAEAVQSESAPPAPAQTIRGSASRSAPAASKDVAADDAYEQLAPARAQVASATPPPPPSAPAQYQPSAAAAGPVTRAEGLEARKKEVAQKSEEKAATRYSPSPAELMNQADVAHRSGDWAQEVDFLRAALSAGVRGSQRLEVLSRLCEAEFALGRERIAVQVCKSVMAEAPGSSAARMAQRRLERELPSSADEADSDVKATSPVKK</sequence>
<dbReference type="AlphaFoldDB" id="A0AAC8Q8T5"/>
<evidence type="ECO:0000313" key="6">
    <source>
        <dbReference type="Proteomes" id="UP000256345"/>
    </source>
</evidence>
<evidence type="ECO:0000313" key="3">
    <source>
        <dbReference type="EMBL" id="AKJ02676.1"/>
    </source>
</evidence>
<dbReference type="Pfam" id="PF13490">
    <property type="entry name" value="zf-HC2"/>
    <property type="match status" value="1"/>
</dbReference>
<dbReference type="EMBL" id="QUMU01000017">
    <property type="protein sequence ID" value="REG23221.1"/>
    <property type="molecule type" value="Genomic_DNA"/>
</dbReference>
<feature type="compositionally biased region" description="Low complexity" evidence="1">
    <location>
        <begin position="263"/>
        <end position="273"/>
    </location>
</feature>
<dbReference type="EMBL" id="CP011509">
    <property type="protein sequence ID" value="AKJ02676.1"/>
    <property type="molecule type" value="Genomic_DNA"/>
</dbReference>
<feature type="compositionally biased region" description="Pro residues" evidence="1">
    <location>
        <begin position="150"/>
        <end position="164"/>
    </location>
</feature>
<keyword evidence="6" id="KW-1185">Reference proteome</keyword>
<proteinExistence type="predicted"/>
<evidence type="ECO:0000313" key="5">
    <source>
        <dbReference type="Proteomes" id="UP000035579"/>
    </source>
</evidence>
<dbReference type="InterPro" id="IPR027383">
    <property type="entry name" value="Znf_put"/>
</dbReference>
<dbReference type="Gene3D" id="1.25.40.10">
    <property type="entry name" value="Tetratricopeptide repeat domain"/>
    <property type="match status" value="1"/>
</dbReference>
<dbReference type="Proteomes" id="UP000256345">
    <property type="component" value="Unassembled WGS sequence"/>
</dbReference>
<feature type="region of interest" description="Disordered" evidence="1">
    <location>
        <begin position="439"/>
        <end position="475"/>
    </location>
</feature>
<feature type="region of interest" description="Disordered" evidence="1">
    <location>
        <begin position="128"/>
        <end position="217"/>
    </location>
</feature>
<evidence type="ECO:0000256" key="1">
    <source>
        <dbReference type="SAM" id="MobiDB-lite"/>
    </source>
</evidence>
<feature type="domain" description="Putative zinc-finger" evidence="2">
    <location>
        <begin position="10"/>
        <end position="39"/>
    </location>
</feature>
<dbReference type="KEGG" id="age:AA314_04302"/>
<dbReference type="InterPro" id="IPR041916">
    <property type="entry name" value="Anti_sigma_zinc_sf"/>
</dbReference>
<feature type="region of interest" description="Disordered" evidence="1">
    <location>
        <begin position="245"/>
        <end position="380"/>
    </location>
</feature>
<reference evidence="4 6" key="2">
    <citation type="submission" date="2018-08" db="EMBL/GenBank/DDBJ databases">
        <title>Genomic Encyclopedia of Archaeal and Bacterial Type Strains, Phase II (KMG-II): from individual species to whole genera.</title>
        <authorList>
            <person name="Goeker M."/>
        </authorList>
    </citation>
    <scope>NUCLEOTIDE SEQUENCE [LARGE SCALE GENOMIC DNA]</scope>
    <source>
        <strain evidence="4 6">DSM 2261</strain>
    </source>
</reference>
<feature type="compositionally biased region" description="Basic residues" evidence="1">
    <location>
        <begin position="180"/>
        <end position="190"/>
    </location>
</feature>
<dbReference type="Gene3D" id="1.10.10.1320">
    <property type="entry name" value="Anti-sigma factor, zinc-finger domain"/>
    <property type="match status" value="1"/>
</dbReference>
<dbReference type="Proteomes" id="UP000035579">
    <property type="component" value="Chromosome"/>
</dbReference>
<dbReference type="SUPFAM" id="SSF48452">
    <property type="entry name" value="TPR-like"/>
    <property type="match status" value="1"/>
</dbReference>
<gene>
    <name evidence="3" type="ORF">AA314_04302</name>
    <name evidence="4" type="ORF">ATI61_11764</name>
</gene>
<feature type="compositionally biased region" description="Basic and acidic residues" evidence="1">
    <location>
        <begin position="129"/>
        <end position="141"/>
    </location>
</feature>
<reference evidence="3 5" key="1">
    <citation type="submission" date="2015-05" db="EMBL/GenBank/DDBJ databases">
        <title>Genome assembly of Archangium gephyra DSM 2261.</title>
        <authorList>
            <person name="Sharma G."/>
            <person name="Subramanian S."/>
        </authorList>
    </citation>
    <scope>NUCLEOTIDE SEQUENCE [LARGE SCALE GENOMIC DNA]</scope>
    <source>
        <strain evidence="3 5">DSM 2261</strain>
    </source>
</reference>
<evidence type="ECO:0000313" key="4">
    <source>
        <dbReference type="EMBL" id="REG23221.1"/>
    </source>
</evidence>
<name>A0AAC8Q8T5_9BACT</name>
<organism evidence="3 5">
    <name type="scientific">Archangium gephyra</name>
    <dbReference type="NCBI Taxonomy" id="48"/>
    <lineage>
        <taxon>Bacteria</taxon>
        <taxon>Pseudomonadati</taxon>
        <taxon>Myxococcota</taxon>
        <taxon>Myxococcia</taxon>
        <taxon>Myxococcales</taxon>
        <taxon>Cystobacterineae</taxon>
        <taxon>Archangiaceae</taxon>
        <taxon>Archangium</taxon>
    </lineage>
</organism>
<dbReference type="InterPro" id="IPR011990">
    <property type="entry name" value="TPR-like_helical_dom_sf"/>
</dbReference>
<evidence type="ECO:0000259" key="2">
    <source>
        <dbReference type="Pfam" id="PF13490"/>
    </source>
</evidence>
<feature type="compositionally biased region" description="Basic and acidic residues" evidence="1">
    <location>
        <begin position="347"/>
        <end position="365"/>
    </location>
</feature>
<feature type="compositionally biased region" description="Low complexity" evidence="1">
    <location>
        <begin position="330"/>
        <end position="342"/>
    </location>
</feature>